<keyword evidence="7" id="KW-1185">Reference proteome</keyword>
<dbReference type="GO" id="GO:0016787">
    <property type="term" value="F:hydrolase activity"/>
    <property type="evidence" value="ECO:0007669"/>
    <property type="project" value="UniProtKB-KW"/>
</dbReference>
<keyword evidence="3" id="KW-0378">Hydrolase</keyword>
<protein>
    <recommendedName>
        <fullName evidence="5">PIN domain-containing protein</fullName>
    </recommendedName>
</protein>
<dbReference type="InterPro" id="IPR002716">
    <property type="entry name" value="PIN_dom"/>
</dbReference>
<keyword evidence="4" id="KW-0460">Magnesium</keyword>
<keyword evidence="1" id="KW-0540">Nuclease</keyword>
<dbReference type="Proteomes" id="UP000018291">
    <property type="component" value="Unassembled WGS sequence"/>
</dbReference>
<sequence length="126" mass="13363">MARLTVADAGALIAYLDPGDAHHADAVQGLIDVDQFLVHPVTLAEVLVHPARHCTESAVLNTLISIGMRESQMRVDAVALARLRAESGLKMPDCLVLATAIWHGTDVLTFDAQLKSVANAQSGEAL</sequence>
<accession>R4Z3K0</accession>
<reference evidence="6 7" key="1">
    <citation type="journal article" date="2013" name="ISME J.">
        <title>Metabolic model for the filamentous 'Candidatus Microthrix parvicella' based on genomic and metagenomic analyses.</title>
        <authorList>
            <person name="Jon McIlroy S."/>
            <person name="Kristiansen R."/>
            <person name="Albertsen M."/>
            <person name="Michael Karst S."/>
            <person name="Rossetti S."/>
            <person name="Lund Nielsen J."/>
            <person name="Tandoi V."/>
            <person name="James Seviour R."/>
            <person name="Nielsen P.H."/>
        </authorList>
    </citation>
    <scope>NUCLEOTIDE SEQUENCE [LARGE SCALE GENOMIC DNA]</scope>
    <source>
        <strain evidence="6 7">RN1</strain>
    </source>
</reference>
<feature type="domain" description="PIN" evidence="5">
    <location>
        <begin position="6"/>
        <end position="118"/>
    </location>
</feature>
<dbReference type="Pfam" id="PF01850">
    <property type="entry name" value="PIN"/>
    <property type="match status" value="1"/>
</dbReference>
<evidence type="ECO:0000259" key="5">
    <source>
        <dbReference type="Pfam" id="PF01850"/>
    </source>
</evidence>
<keyword evidence="2" id="KW-0479">Metal-binding</keyword>
<dbReference type="GO" id="GO:0046872">
    <property type="term" value="F:metal ion binding"/>
    <property type="evidence" value="ECO:0007669"/>
    <property type="project" value="UniProtKB-KW"/>
</dbReference>
<evidence type="ECO:0000256" key="4">
    <source>
        <dbReference type="ARBA" id="ARBA00022842"/>
    </source>
</evidence>
<dbReference type="GO" id="GO:0004518">
    <property type="term" value="F:nuclease activity"/>
    <property type="evidence" value="ECO:0007669"/>
    <property type="project" value="UniProtKB-KW"/>
</dbReference>
<dbReference type="STRING" id="1229780.BN381_180039"/>
<name>R4Z3K0_9ACTN</name>
<gene>
    <name evidence="6" type="ORF">BN381_180039</name>
</gene>
<evidence type="ECO:0000256" key="3">
    <source>
        <dbReference type="ARBA" id="ARBA00022801"/>
    </source>
</evidence>
<evidence type="ECO:0000256" key="2">
    <source>
        <dbReference type="ARBA" id="ARBA00022723"/>
    </source>
</evidence>
<dbReference type="Gene3D" id="3.40.50.1010">
    <property type="entry name" value="5'-nuclease"/>
    <property type="match status" value="1"/>
</dbReference>
<dbReference type="InterPro" id="IPR029060">
    <property type="entry name" value="PIN-like_dom_sf"/>
</dbReference>
<evidence type="ECO:0000313" key="6">
    <source>
        <dbReference type="EMBL" id="CCM63162.1"/>
    </source>
</evidence>
<dbReference type="EMBL" id="CANL01000010">
    <property type="protein sequence ID" value="CCM63162.1"/>
    <property type="molecule type" value="Genomic_DNA"/>
</dbReference>
<dbReference type="RefSeq" id="WP_012225352.1">
    <property type="nucleotide sequence ID" value="NZ_HG422565.1"/>
</dbReference>
<comment type="caution">
    <text evidence="6">The sequence shown here is derived from an EMBL/GenBank/DDBJ whole genome shotgun (WGS) entry which is preliminary data.</text>
</comment>
<evidence type="ECO:0000256" key="1">
    <source>
        <dbReference type="ARBA" id="ARBA00022722"/>
    </source>
</evidence>
<dbReference type="eggNOG" id="COG1848">
    <property type="taxonomic scope" value="Bacteria"/>
</dbReference>
<dbReference type="AlphaFoldDB" id="R4Z3K0"/>
<evidence type="ECO:0000313" key="7">
    <source>
        <dbReference type="Proteomes" id="UP000018291"/>
    </source>
</evidence>
<organism evidence="6 7">
    <name type="scientific">Candidatus Neomicrothrix parvicella RN1</name>
    <dbReference type="NCBI Taxonomy" id="1229780"/>
    <lineage>
        <taxon>Bacteria</taxon>
        <taxon>Bacillati</taxon>
        <taxon>Actinomycetota</taxon>
        <taxon>Acidimicrobiia</taxon>
        <taxon>Acidimicrobiales</taxon>
        <taxon>Microthrixaceae</taxon>
        <taxon>Candidatus Neomicrothrix</taxon>
    </lineage>
</organism>
<dbReference type="SUPFAM" id="SSF88723">
    <property type="entry name" value="PIN domain-like"/>
    <property type="match status" value="1"/>
</dbReference>
<proteinExistence type="predicted"/>
<dbReference type="OrthoDB" id="3696351at2"/>
<dbReference type="HOGENOM" id="CLU_148501_0_0_11"/>